<evidence type="ECO:0000256" key="14">
    <source>
        <dbReference type="SAM" id="SignalP"/>
    </source>
</evidence>
<evidence type="ECO:0000256" key="1">
    <source>
        <dbReference type="ARBA" id="ARBA00000085"/>
    </source>
</evidence>
<keyword evidence="8 16" id="KW-0418">Kinase</keyword>
<dbReference type="GO" id="GO:0000155">
    <property type="term" value="F:phosphorelay sensor kinase activity"/>
    <property type="evidence" value="ECO:0007669"/>
    <property type="project" value="InterPro"/>
</dbReference>
<dbReference type="GO" id="GO:0005524">
    <property type="term" value="F:ATP binding"/>
    <property type="evidence" value="ECO:0007669"/>
    <property type="project" value="UniProtKB-KW"/>
</dbReference>
<accession>A0A1G8BFD8</accession>
<evidence type="ECO:0000256" key="5">
    <source>
        <dbReference type="ARBA" id="ARBA00022679"/>
    </source>
</evidence>
<dbReference type="PANTHER" id="PTHR45436">
    <property type="entry name" value="SENSOR HISTIDINE KINASE YKOH"/>
    <property type="match status" value="1"/>
</dbReference>
<keyword evidence="11" id="KW-0902">Two-component regulatory system</keyword>
<keyword evidence="6 13" id="KW-0812">Transmembrane</keyword>
<feature type="domain" description="Histidine kinase" evidence="15">
    <location>
        <begin position="228"/>
        <end position="441"/>
    </location>
</feature>
<evidence type="ECO:0000256" key="2">
    <source>
        <dbReference type="ARBA" id="ARBA00004141"/>
    </source>
</evidence>
<keyword evidence="12 13" id="KW-0472">Membrane</keyword>
<dbReference type="Pfam" id="PF08521">
    <property type="entry name" value="2CSK_N"/>
    <property type="match status" value="1"/>
</dbReference>
<dbReference type="CDD" id="cd00082">
    <property type="entry name" value="HisKA"/>
    <property type="match status" value="1"/>
</dbReference>
<feature type="chain" id="PRO_5011466645" description="histidine kinase" evidence="14">
    <location>
        <begin position="24"/>
        <end position="449"/>
    </location>
</feature>
<dbReference type="SMART" id="SM00387">
    <property type="entry name" value="HATPase_c"/>
    <property type="match status" value="1"/>
</dbReference>
<keyword evidence="4" id="KW-0597">Phosphoprotein</keyword>
<dbReference type="PROSITE" id="PS50109">
    <property type="entry name" value="HIS_KIN"/>
    <property type="match status" value="1"/>
</dbReference>
<comment type="catalytic activity">
    <reaction evidence="1">
        <text>ATP + protein L-histidine = ADP + protein N-phospho-L-histidine.</text>
        <dbReference type="EC" id="2.7.13.3"/>
    </reaction>
</comment>
<proteinExistence type="predicted"/>
<dbReference type="SMART" id="SM00388">
    <property type="entry name" value="HisKA"/>
    <property type="match status" value="1"/>
</dbReference>
<dbReference type="InterPro" id="IPR036890">
    <property type="entry name" value="HATPase_C_sf"/>
</dbReference>
<dbReference type="InterPro" id="IPR003594">
    <property type="entry name" value="HATPase_dom"/>
</dbReference>
<dbReference type="InterPro" id="IPR013727">
    <property type="entry name" value="2CSK_N"/>
</dbReference>
<evidence type="ECO:0000256" key="6">
    <source>
        <dbReference type="ARBA" id="ARBA00022692"/>
    </source>
</evidence>
<evidence type="ECO:0000256" key="10">
    <source>
        <dbReference type="ARBA" id="ARBA00022989"/>
    </source>
</evidence>
<keyword evidence="5" id="KW-0808">Transferase</keyword>
<gene>
    <name evidence="16" type="ORF">SAMN05216272_10140</name>
</gene>
<dbReference type="STRING" id="428992.SAMN05216272_10140"/>
<evidence type="ECO:0000256" key="9">
    <source>
        <dbReference type="ARBA" id="ARBA00022840"/>
    </source>
</evidence>
<dbReference type="Pfam" id="PF00512">
    <property type="entry name" value="HisKA"/>
    <property type="match status" value="1"/>
</dbReference>
<dbReference type="SUPFAM" id="SSF55874">
    <property type="entry name" value="ATPase domain of HSP90 chaperone/DNA topoisomerase II/histidine kinase"/>
    <property type="match status" value="1"/>
</dbReference>
<dbReference type="InterPro" id="IPR005467">
    <property type="entry name" value="His_kinase_dom"/>
</dbReference>
<dbReference type="RefSeq" id="WP_090259595.1">
    <property type="nucleotide sequence ID" value="NZ_FNDS01000001.1"/>
</dbReference>
<name>A0A1G8BFD8_9PSED</name>
<dbReference type="InterPro" id="IPR003661">
    <property type="entry name" value="HisK_dim/P_dom"/>
</dbReference>
<evidence type="ECO:0000256" key="7">
    <source>
        <dbReference type="ARBA" id="ARBA00022741"/>
    </source>
</evidence>
<reference evidence="17" key="1">
    <citation type="submission" date="2016-10" db="EMBL/GenBank/DDBJ databases">
        <authorList>
            <person name="Varghese N."/>
            <person name="Submissions S."/>
        </authorList>
    </citation>
    <scope>NUCLEOTIDE SEQUENCE [LARGE SCALE GENOMIC DNA]</scope>
    <source>
        <strain evidence="17">CCM 7469</strain>
    </source>
</reference>
<dbReference type="PRINTS" id="PR00344">
    <property type="entry name" value="BCTRLSENSOR"/>
</dbReference>
<dbReference type="PANTHER" id="PTHR45436:SF14">
    <property type="entry name" value="SENSOR PROTEIN QSEC"/>
    <property type="match status" value="1"/>
</dbReference>
<dbReference type="InterPro" id="IPR004358">
    <property type="entry name" value="Sig_transdc_His_kin-like_C"/>
</dbReference>
<dbReference type="GO" id="GO:0005886">
    <property type="term" value="C:plasma membrane"/>
    <property type="evidence" value="ECO:0007669"/>
    <property type="project" value="TreeGrafter"/>
</dbReference>
<dbReference type="Gene3D" id="1.10.287.130">
    <property type="match status" value="1"/>
</dbReference>
<evidence type="ECO:0000256" key="4">
    <source>
        <dbReference type="ARBA" id="ARBA00022553"/>
    </source>
</evidence>
<dbReference type="Gene3D" id="3.30.565.10">
    <property type="entry name" value="Histidine kinase-like ATPase, C-terminal domain"/>
    <property type="match status" value="1"/>
</dbReference>
<feature type="transmembrane region" description="Helical" evidence="13">
    <location>
        <begin position="148"/>
        <end position="167"/>
    </location>
</feature>
<organism evidence="16 17">
    <name type="scientific">Pseudomonas panipatensis</name>
    <dbReference type="NCBI Taxonomy" id="428992"/>
    <lineage>
        <taxon>Bacteria</taxon>
        <taxon>Pseudomonadati</taxon>
        <taxon>Pseudomonadota</taxon>
        <taxon>Gammaproteobacteria</taxon>
        <taxon>Pseudomonadales</taxon>
        <taxon>Pseudomonadaceae</taxon>
        <taxon>Pseudomonas</taxon>
    </lineage>
</organism>
<evidence type="ECO:0000256" key="8">
    <source>
        <dbReference type="ARBA" id="ARBA00022777"/>
    </source>
</evidence>
<dbReference type="InterPro" id="IPR036097">
    <property type="entry name" value="HisK_dim/P_sf"/>
</dbReference>
<evidence type="ECO:0000313" key="17">
    <source>
        <dbReference type="Proteomes" id="UP000199636"/>
    </source>
</evidence>
<keyword evidence="17" id="KW-1185">Reference proteome</keyword>
<evidence type="ECO:0000256" key="3">
    <source>
        <dbReference type="ARBA" id="ARBA00012438"/>
    </source>
</evidence>
<dbReference type="EC" id="2.7.13.3" evidence="3"/>
<dbReference type="Proteomes" id="UP000199636">
    <property type="component" value="Unassembled WGS sequence"/>
</dbReference>
<keyword evidence="14" id="KW-0732">Signal</keyword>
<sequence>MNSLRRRLLLWLLPATFAAGALASVGTYWGALLELDDLLNDQMRYIARHVSLAGEQVSFDERNSRLSTADEDKADEVLLQIWDGHGQLHYSSDPALQLPAPSSPGLSDVPYREQTWHTFVEQRGDRLIRVAQAQDARWEALAGLAVHLLWPVLSLLPLLALFLWFGIGYGLKPLHRIVAELAQRNASSLVPIADIDLPREVRPLVAELNSLLKRLDQAFTQQKDFIADAAHELRTPIMALSLQADLARRAESEGERRSTLAQLQAGVTRLAHLSQQLLTLARLEPQAQDGPWQPVPLLGLCKSVIADQIHQAEAKAIDLGLSSQDDACVRGDPEALRILLNNLVDNAIRHSPGGTIDLAVRREGDGAILEVTDDGPGIPEAERARVLERFYRGAGQKSAQGSGLGLSIVARIAERHGARLSFGPGADGRGLQVRVHFPAVASARLDGKT</sequence>
<dbReference type="EMBL" id="FNDS01000001">
    <property type="protein sequence ID" value="SDH31945.1"/>
    <property type="molecule type" value="Genomic_DNA"/>
</dbReference>
<keyword evidence="9" id="KW-0067">ATP-binding</keyword>
<keyword evidence="10 13" id="KW-1133">Transmembrane helix</keyword>
<dbReference type="Pfam" id="PF02518">
    <property type="entry name" value="HATPase_c"/>
    <property type="match status" value="1"/>
</dbReference>
<evidence type="ECO:0000259" key="15">
    <source>
        <dbReference type="PROSITE" id="PS50109"/>
    </source>
</evidence>
<feature type="signal peptide" evidence="14">
    <location>
        <begin position="1"/>
        <end position="23"/>
    </location>
</feature>
<protein>
    <recommendedName>
        <fullName evidence="3">histidine kinase</fullName>
        <ecNumber evidence="3">2.7.13.3</ecNumber>
    </recommendedName>
</protein>
<dbReference type="CDD" id="cd00075">
    <property type="entry name" value="HATPase"/>
    <property type="match status" value="1"/>
</dbReference>
<dbReference type="InterPro" id="IPR050428">
    <property type="entry name" value="TCS_sensor_his_kinase"/>
</dbReference>
<dbReference type="AlphaFoldDB" id="A0A1G8BFD8"/>
<evidence type="ECO:0000256" key="13">
    <source>
        <dbReference type="SAM" id="Phobius"/>
    </source>
</evidence>
<dbReference type="OrthoDB" id="9809766at2"/>
<comment type="subcellular location">
    <subcellularLocation>
        <location evidence="2">Membrane</location>
        <topology evidence="2">Multi-pass membrane protein</topology>
    </subcellularLocation>
</comment>
<dbReference type="SUPFAM" id="SSF47384">
    <property type="entry name" value="Homodimeric domain of signal transducing histidine kinase"/>
    <property type="match status" value="1"/>
</dbReference>
<evidence type="ECO:0000256" key="12">
    <source>
        <dbReference type="ARBA" id="ARBA00023136"/>
    </source>
</evidence>
<evidence type="ECO:0000313" key="16">
    <source>
        <dbReference type="EMBL" id="SDH31945.1"/>
    </source>
</evidence>
<keyword evidence="7" id="KW-0547">Nucleotide-binding</keyword>
<evidence type="ECO:0000256" key="11">
    <source>
        <dbReference type="ARBA" id="ARBA00023012"/>
    </source>
</evidence>